<dbReference type="EMBL" id="CP095053">
    <property type="protein sequence ID" value="UOR07573.1"/>
    <property type="molecule type" value="Genomic_DNA"/>
</dbReference>
<keyword evidence="1" id="KW-1133">Transmembrane helix</keyword>
<feature type="transmembrane region" description="Helical" evidence="1">
    <location>
        <begin position="38"/>
        <end position="59"/>
    </location>
</feature>
<proteinExistence type="predicted"/>
<feature type="transmembrane region" description="Helical" evidence="1">
    <location>
        <begin position="92"/>
        <end position="111"/>
    </location>
</feature>
<dbReference type="KEGG" id="haei:MUN82_10850"/>
<dbReference type="Pfam" id="PF10067">
    <property type="entry name" value="DUF2306"/>
    <property type="match status" value="1"/>
</dbReference>
<feature type="transmembrane region" description="Helical" evidence="1">
    <location>
        <begin position="6"/>
        <end position="26"/>
    </location>
</feature>
<sequence length="156" mass="17524">MFHSATGLIHLLSALLAMLTGAMVLLNRKGGHTHKRLGYAYVACMLVLNATAFMIYHLFGTFGPFHALSIVSLTVLTGGILPMWWRVKNALHWHYYFMNWSVVGLYAAFWAETLTRTLPSQRFWPMVLVATVLTATVGSLLIRRNAARFLPKKTSV</sequence>
<evidence type="ECO:0000313" key="3">
    <source>
        <dbReference type="Proteomes" id="UP000829925"/>
    </source>
</evidence>
<accession>A0A8T9T3N0</accession>
<keyword evidence="1" id="KW-0472">Membrane</keyword>
<dbReference type="InterPro" id="IPR018750">
    <property type="entry name" value="DUF2306_membrane"/>
</dbReference>
<organism evidence="2 3">
    <name type="scientific">Hymenobacter aerilatus</name>
    <dbReference type="NCBI Taxonomy" id="2932251"/>
    <lineage>
        <taxon>Bacteria</taxon>
        <taxon>Pseudomonadati</taxon>
        <taxon>Bacteroidota</taxon>
        <taxon>Cytophagia</taxon>
        <taxon>Cytophagales</taxon>
        <taxon>Hymenobacteraceae</taxon>
        <taxon>Hymenobacter</taxon>
    </lineage>
</organism>
<keyword evidence="3" id="KW-1185">Reference proteome</keyword>
<protein>
    <submittedName>
        <fullName evidence="2">DUF2306 domain-containing protein</fullName>
    </submittedName>
</protein>
<dbReference type="Proteomes" id="UP000829925">
    <property type="component" value="Chromosome"/>
</dbReference>
<gene>
    <name evidence="2" type="ORF">MUN82_10850</name>
</gene>
<evidence type="ECO:0000256" key="1">
    <source>
        <dbReference type="SAM" id="Phobius"/>
    </source>
</evidence>
<feature type="transmembrane region" description="Helical" evidence="1">
    <location>
        <begin position="65"/>
        <end position="85"/>
    </location>
</feature>
<evidence type="ECO:0000313" key="2">
    <source>
        <dbReference type="EMBL" id="UOR07573.1"/>
    </source>
</evidence>
<dbReference type="AlphaFoldDB" id="A0A8T9T3N0"/>
<dbReference type="RefSeq" id="WP_245097433.1">
    <property type="nucleotide sequence ID" value="NZ_CP095053.1"/>
</dbReference>
<keyword evidence="1" id="KW-0812">Transmembrane</keyword>
<reference evidence="2 3" key="1">
    <citation type="submission" date="2022-04" db="EMBL/GenBank/DDBJ databases">
        <title>Hymenobacter sp. isolated from the air.</title>
        <authorList>
            <person name="Won M."/>
            <person name="Lee C.-M."/>
            <person name="Woen H.-Y."/>
            <person name="Kwon S.-W."/>
        </authorList>
    </citation>
    <scope>NUCLEOTIDE SEQUENCE [LARGE SCALE GENOMIC DNA]</scope>
    <source>
        <strain evidence="3">5413 J-13</strain>
    </source>
</reference>
<feature type="transmembrane region" description="Helical" evidence="1">
    <location>
        <begin position="123"/>
        <end position="142"/>
    </location>
</feature>
<name>A0A8T9T3N0_9BACT</name>